<reference evidence="1" key="1">
    <citation type="submission" date="2020-05" db="EMBL/GenBank/DDBJ databases">
        <authorList>
            <person name="Chiriac C."/>
            <person name="Salcher M."/>
            <person name="Ghai R."/>
            <person name="Kavagutti S V."/>
        </authorList>
    </citation>
    <scope>NUCLEOTIDE SEQUENCE</scope>
</reference>
<name>A0A6J7F5C5_9ZZZZ</name>
<protein>
    <submittedName>
        <fullName evidence="1">Unannotated protein</fullName>
    </submittedName>
</protein>
<dbReference type="SUPFAM" id="SSF53850">
    <property type="entry name" value="Periplasmic binding protein-like II"/>
    <property type="match status" value="1"/>
</dbReference>
<evidence type="ECO:0000313" key="1">
    <source>
        <dbReference type="EMBL" id="CAB4888844.1"/>
    </source>
</evidence>
<dbReference type="AlphaFoldDB" id="A0A6J7F5C5"/>
<proteinExistence type="predicted"/>
<sequence length="161" mass="17331">MTAAAGTDFGIMNLPISTNAKTYGNDSIPVGVPGYFMVDTKQSTKAERDGAIDFLTWLYTSPAGQGFVANPVTKGGMGFIPVYSGFKVQPATYMAKEISKYVVAGKTLEWINTYYPAGLQETVGKVSMQQYFTDKISAAELATAIQNAWKGSVKTWRGAAK</sequence>
<organism evidence="1">
    <name type="scientific">freshwater metagenome</name>
    <dbReference type="NCBI Taxonomy" id="449393"/>
    <lineage>
        <taxon>unclassified sequences</taxon>
        <taxon>metagenomes</taxon>
        <taxon>ecological metagenomes</taxon>
    </lineage>
</organism>
<gene>
    <name evidence="1" type="ORF">UFOPK3482_01103</name>
</gene>
<dbReference type="EMBL" id="CAFBLZ010000115">
    <property type="protein sequence ID" value="CAB4888844.1"/>
    <property type="molecule type" value="Genomic_DNA"/>
</dbReference>
<dbReference type="Gene3D" id="3.40.190.10">
    <property type="entry name" value="Periplasmic binding protein-like II"/>
    <property type="match status" value="2"/>
</dbReference>
<accession>A0A6J7F5C5</accession>